<reference evidence="1" key="1">
    <citation type="submission" date="2022-10" db="EMBL/GenBank/DDBJ databases">
        <authorList>
            <person name="Chen Y."/>
            <person name="Dougan E. K."/>
            <person name="Chan C."/>
            <person name="Rhodes N."/>
            <person name="Thang M."/>
        </authorList>
    </citation>
    <scope>NUCLEOTIDE SEQUENCE</scope>
</reference>
<dbReference type="InterPro" id="IPR029044">
    <property type="entry name" value="Nucleotide-diphossugar_trans"/>
</dbReference>
<dbReference type="EMBL" id="CAMXCT010004046">
    <property type="protein sequence ID" value="CAI4007431.1"/>
    <property type="molecule type" value="Genomic_DNA"/>
</dbReference>
<accession>A0A9P1DBV3</accession>
<keyword evidence="3" id="KW-1185">Reference proteome</keyword>
<dbReference type="AlphaFoldDB" id="A0A9P1DBV3"/>
<reference evidence="2 3" key="2">
    <citation type="submission" date="2024-05" db="EMBL/GenBank/DDBJ databases">
        <authorList>
            <person name="Chen Y."/>
            <person name="Shah S."/>
            <person name="Dougan E. K."/>
            <person name="Thang M."/>
            <person name="Chan C."/>
        </authorList>
    </citation>
    <scope>NUCLEOTIDE SEQUENCE [LARGE SCALE GENOMIC DNA]</scope>
</reference>
<name>A0A9P1DBV3_9DINO</name>
<evidence type="ECO:0000313" key="2">
    <source>
        <dbReference type="EMBL" id="CAL4794743.1"/>
    </source>
</evidence>
<comment type="caution">
    <text evidence="1">The sequence shown here is derived from an EMBL/GenBank/DDBJ whole genome shotgun (WGS) entry which is preliminary data.</text>
</comment>
<dbReference type="EMBL" id="CAMXCT020004046">
    <property type="protein sequence ID" value="CAL1160806.1"/>
    <property type="molecule type" value="Genomic_DNA"/>
</dbReference>
<proteinExistence type="predicted"/>
<protein>
    <submittedName>
        <fullName evidence="1">Uncharacterized protein</fullName>
    </submittedName>
</protein>
<dbReference type="Gene3D" id="3.90.550.10">
    <property type="entry name" value="Spore Coat Polysaccharide Biosynthesis Protein SpsA, Chain A"/>
    <property type="match status" value="1"/>
</dbReference>
<evidence type="ECO:0000313" key="1">
    <source>
        <dbReference type="EMBL" id="CAI4007431.1"/>
    </source>
</evidence>
<organism evidence="1">
    <name type="scientific">Cladocopium goreaui</name>
    <dbReference type="NCBI Taxonomy" id="2562237"/>
    <lineage>
        <taxon>Eukaryota</taxon>
        <taxon>Sar</taxon>
        <taxon>Alveolata</taxon>
        <taxon>Dinophyceae</taxon>
        <taxon>Suessiales</taxon>
        <taxon>Symbiodiniaceae</taxon>
        <taxon>Cladocopium</taxon>
    </lineage>
</organism>
<dbReference type="EMBL" id="CAMXCT030004046">
    <property type="protein sequence ID" value="CAL4794743.1"/>
    <property type="molecule type" value="Genomic_DNA"/>
</dbReference>
<sequence>MERFPTEISHATENRSSPLMEISEHLLVFTVWNMASTTALSVLKRGYCACKDGEGHNLSVCSIFPDSLLLAAPLLMAEGGGGPVSFGAESASPGLAASALSRRALDLIALVRQALIVQGNSVVGAAVAYAMDLVYTALWKPEFGMSWFTGGGAPRLLLPHCSALDFVDAMPWEGVSRPSKPMHWLEPVLEKLPLKSFLNVALRDRASEDDCSRHADDFGTFQDPSCGLVRLRAWETLTLFRDTTNCVGQSSCLSGGTFRPRRQSMQGTRELNAEEVESMVLDRSVDVLTLSPSAGNCAELQRFLATVLQTALPQVLALPINALLAPPRRAAPDFLKATKRLRERDSFQLGRHCALQSAIDFLPQFVLLFVDGLRAVFVSRAVRHHFGHDFNAEARTLWRRGVSCTLPVVELLEAHAEGGPVSAEAAALGSAAWPCEALRLPQLAKGSLPQVKNKDLYPETEARCVALAGPTESVRSAFLGATLPMTPGRAQLMSGRGRCFLEENFCECFPPWRDALCDRQETPGDGSEGSIIATRLLPGGEGELEQNLLNWWESFNNQMDHPVLIFHEGLETDAALRLRAASPTRVWFAHLGPLFSSRRKTDASDASCRFKFAWLLDEDAIEDFDWLLWIDSDVTFPIPLDRDLVRETSSAGAILGFLPEDRLALRMPRALRTLALLFRQAEKMRGRGEFAEDGWTDLNLSSRLLVMHLPSFRSPGPLKRFASWALEFSQQVPICRWGDAALRSMQAWLLPPEKRLALQKLQVLRPNT</sequence>
<dbReference type="SUPFAM" id="SSF53448">
    <property type="entry name" value="Nucleotide-diphospho-sugar transferases"/>
    <property type="match status" value="1"/>
</dbReference>
<dbReference type="Proteomes" id="UP001152797">
    <property type="component" value="Unassembled WGS sequence"/>
</dbReference>
<dbReference type="OrthoDB" id="439943at2759"/>
<evidence type="ECO:0000313" key="3">
    <source>
        <dbReference type="Proteomes" id="UP001152797"/>
    </source>
</evidence>
<gene>
    <name evidence="1" type="ORF">C1SCF055_LOCUS32989</name>
</gene>